<keyword evidence="1" id="KW-0472">Membrane</keyword>
<dbReference type="EMBL" id="PFAP01000041">
    <property type="protein sequence ID" value="PIR93722.1"/>
    <property type="molecule type" value="Genomic_DNA"/>
</dbReference>
<accession>A0A2H0V3S2</accession>
<evidence type="ECO:0000313" key="3">
    <source>
        <dbReference type="Proteomes" id="UP000229901"/>
    </source>
</evidence>
<evidence type="ECO:0000313" key="2">
    <source>
        <dbReference type="EMBL" id="PIR93722.1"/>
    </source>
</evidence>
<dbReference type="AlphaFoldDB" id="A0A2H0V3S2"/>
<keyword evidence="1" id="KW-1133">Transmembrane helix</keyword>
<protein>
    <submittedName>
        <fullName evidence="2">Uncharacterized protein</fullName>
    </submittedName>
</protein>
<evidence type="ECO:0000256" key="1">
    <source>
        <dbReference type="SAM" id="Phobius"/>
    </source>
</evidence>
<feature type="transmembrane region" description="Helical" evidence="1">
    <location>
        <begin position="12"/>
        <end position="34"/>
    </location>
</feature>
<organism evidence="2 3">
    <name type="scientific">Candidatus Falkowbacteria bacterium CG10_big_fil_rev_8_21_14_0_10_39_11</name>
    <dbReference type="NCBI Taxonomy" id="1974565"/>
    <lineage>
        <taxon>Bacteria</taxon>
        <taxon>Candidatus Falkowiibacteriota</taxon>
    </lineage>
</organism>
<feature type="transmembrane region" description="Helical" evidence="1">
    <location>
        <begin position="40"/>
        <end position="59"/>
    </location>
</feature>
<proteinExistence type="predicted"/>
<gene>
    <name evidence="2" type="ORF">COT97_05140</name>
</gene>
<keyword evidence="1" id="KW-0812">Transmembrane</keyword>
<comment type="caution">
    <text evidence="2">The sequence shown here is derived from an EMBL/GenBank/DDBJ whole genome shotgun (WGS) entry which is preliminary data.</text>
</comment>
<reference evidence="3" key="1">
    <citation type="submission" date="2017-09" db="EMBL/GenBank/DDBJ databases">
        <title>Depth-based differentiation of microbial function through sediment-hosted aquifers and enrichment of novel symbionts in the deep terrestrial subsurface.</title>
        <authorList>
            <person name="Probst A.J."/>
            <person name="Ladd B."/>
            <person name="Jarett J.K."/>
            <person name="Geller-Mcgrath D.E."/>
            <person name="Sieber C.M.K."/>
            <person name="Emerson J.B."/>
            <person name="Anantharaman K."/>
            <person name="Thomas B.C."/>
            <person name="Malmstrom R."/>
            <person name="Stieglmeier M."/>
            <person name="Klingl A."/>
            <person name="Woyke T."/>
            <person name="Ryan C.M."/>
            <person name="Banfield J.F."/>
        </authorList>
    </citation>
    <scope>NUCLEOTIDE SEQUENCE [LARGE SCALE GENOMIC DNA]</scope>
</reference>
<dbReference type="Proteomes" id="UP000229901">
    <property type="component" value="Unassembled WGS sequence"/>
</dbReference>
<sequence>MDERRGCSMIWLVIHRVILIIAAICLLGCFPVPIVTGVLWLFPVFVVGFVVCACLIDLIERKFHVPPPPEQPHGKIDPLIDDNMMHW</sequence>
<name>A0A2H0V3S2_9BACT</name>